<keyword evidence="4" id="KW-0547">Nucleotide-binding</keyword>
<sequence>MNLGQIDNFLQRYYKVVQEGLAVEPTKVHIQRCKDLLQQLKKWVSQLAMEGDQNMWILKPGMNSRGQGFVCLDKLDDILKLVHDNLTAVKAGKWMVQKFIERPMLIFGRRFDLQQWFLVTDWNPLIIWFYCDNYICFSTQTFSLHNQDMSGHLINYSIPPHLINSQRHHPALPKDNMWSSREFQEHLQELGVLGAWTSVMQPGMKAALIHTLQSSQDSAPLRKNSFELYGARFIFGEDFQPWLIKINANPSLEPWNALTNQLFTVLQTDILRVILLSHQKGLLALRSSKPMGCPKASPQ</sequence>
<dbReference type="PROSITE" id="PS51221">
    <property type="entry name" value="TTL"/>
    <property type="match status" value="1"/>
</dbReference>
<dbReference type="eggNOG" id="KOG2157">
    <property type="taxonomic scope" value="Eukaryota"/>
</dbReference>
<keyword evidence="3" id="KW-0436">Ligase</keyword>
<keyword evidence="8" id="KW-1185">Reference proteome</keyword>
<dbReference type="Gene3D" id="3.30.470.20">
    <property type="entry name" value="ATP-grasp fold, B domain"/>
    <property type="match status" value="1"/>
</dbReference>
<dbReference type="PANTHER" id="PTHR45870:SF1">
    <property type="entry name" value="TUBULIN MONOGLYCYLASE TTLL3"/>
    <property type="match status" value="1"/>
</dbReference>
<dbReference type="Pfam" id="PF03133">
    <property type="entry name" value="TTL"/>
    <property type="match status" value="1"/>
</dbReference>
<dbReference type="GO" id="GO:0016874">
    <property type="term" value="F:ligase activity"/>
    <property type="evidence" value="ECO:0007669"/>
    <property type="project" value="UniProtKB-KW"/>
</dbReference>
<evidence type="ECO:0008006" key="9">
    <source>
        <dbReference type="Google" id="ProtNLM"/>
    </source>
</evidence>
<evidence type="ECO:0000256" key="4">
    <source>
        <dbReference type="ARBA" id="ARBA00022741"/>
    </source>
</evidence>
<comment type="subcellular location">
    <subcellularLocation>
        <location evidence="1">Cytoplasm</location>
        <location evidence="1">Cytoskeleton</location>
        <location evidence="1">Flagellum axoneme</location>
    </subcellularLocation>
</comment>
<name>F7FPZ0_ORNAN</name>
<evidence type="ECO:0000256" key="5">
    <source>
        <dbReference type="ARBA" id="ARBA00022840"/>
    </source>
</evidence>
<dbReference type="Proteomes" id="UP000002279">
    <property type="component" value="Chromosome X1"/>
</dbReference>
<dbReference type="Ensembl" id="ENSOANT00000019137.3">
    <property type="protein sequence ID" value="ENSOANP00000019134.4"/>
    <property type="gene ID" value="ENSOANG00000012082.4"/>
</dbReference>
<keyword evidence="2" id="KW-0963">Cytoplasm</keyword>
<dbReference type="PANTHER" id="PTHR45870">
    <property type="entry name" value="TUBULIN MONOGLYCYLASE TTLL3"/>
    <property type="match status" value="1"/>
</dbReference>
<protein>
    <recommendedName>
        <fullName evidence="9">Tubulin tyrosine ligase like 3</fullName>
    </recommendedName>
</protein>
<evidence type="ECO:0000256" key="2">
    <source>
        <dbReference type="ARBA" id="ARBA00022490"/>
    </source>
</evidence>
<dbReference type="SUPFAM" id="SSF56059">
    <property type="entry name" value="Glutathione synthetase ATP-binding domain-like"/>
    <property type="match status" value="1"/>
</dbReference>
<organism evidence="7 8">
    <name type="scientific">Ornithorhynchus anatinus</name>
    <name type="common">Duckbill platypus</name>
    <dbReference type="NCBI Taxonomy" id="9258"/>
    <lineage>
        <taxon>Eukaryota</taxon>
        <taxon>Metazoa</taxon>
        <taxon>Chordata</taxon>
        <taxon>Craniata</taxon>
        <taxon>Vertebrata</taxon>
        <taxon>Euteleostomi</taxon>
        <taxon>Mammalia</taxon>
        <taxon>Monotremata</taxon>
        <taxon>Ornithorhynchidae</taxon>
        <taxon>Ornithorhynchus</taxon>
    </lineage>
</organism>
<reference evidence="7" key="2">
    <citation type="submission" date="2025-08" db="UniProtKB">
        <authorList>
            <consortium name="Ensembl"/>
        </authorList>
    </citation>
    <scope>IDENTIFICATION</scope>
    <source>
        <strain evidence="7">Glennie</strain>
    </source>
</reference>
<dbReference type="GO" id="GO:0005524">
    <property type="term" value="F:ATP binding"/>
    <property type="evidence" value="ECO:0007669"/>
    <property type="project" value="UniProtKB-KW"/>
</dbReference>
<evidence type="ECO:0000256" key="1">
    <source>
        <dbReference type="ARBA" id="ARBA00004611"/>
    </source>
</evidence>
<reference evidence="7 8" key="1">
    <citation type="journal article" date="2008" name="Nature">
        <title>Genome analysis of the platypus reveals unique signatures of evolution.</title>
        <authorList>
            <person name="Warren W.C."/>
            <person name="Hillier L.W."/>
            <person name="Marshall Graves J.A."/>
            <person name="Birney E."/>
            <person name="Ponting C.P."/>
            <person name="Grutzner F."/>
            <person name="Belov K."/>
            <person name="Miller W."/>
            <person name="Clarke L."/>
            <person name="Chinwalla A.T."/>
            <person name="Yang S.P."/>
            <person name="Heger A."/>
            <person name="Locke D.P."/>
            <person name="Miethke P."/>
            <person name="Waters P.D."/>
            <person name="Veyrunes F."/>
            <person name="Fulton L."/>
            <person name="Fulton B."/>
            <person name="Graves T."/>
            <person name="Wallis J."/>
            <person name="Puente X.S."/>
            <person name="Lopez-Otin C."/>
            <person name="Ordonez G.R."/>
            <person name="Eichler E.E."/>
            <person name="Chen L."/>
            <person name="Cheng Z."/>
            <person name="Deakin J.E."/>
            <person name="Alsop A."/>
            <person name="Thompson K."/>
            <person name="Kirby P."/>
            <person name="Papenfuss A.T."/>
            <person name="Wakefield M.J."/>
            <person name="Olender T."/>
            <person name="Lancet D."/>
            <person name="Huttley G.A."/>
            <person name="Smit A.F."/>
            <person name="Pask A."/>
            <person name="Temple-Smith P."/>
            <person name="Batzer M.A."/>
            <person name="Walker J.A."/>
            <person name="Konkel M.K."/>
            <person name="Harris R.S."/>
            <person name="Whittington C.M."/>
            <person name="Wong E.S."/>
            <person name="Gemmell N.J."/>
            <person name="Buschiazzo E."/>
            <person name="Vargas Jentzsch I.M."/>
            <person name="Merkel A."/>
            <person name="Schmitz J."/>
            <person name="Zemann A."/>
            <person name="Churakov G."/>
            <person name="Kriegs J.O."/>
            <person name="Brosius J."/>
            <person name="Murchison E.P."/>
            <person name="Sachidanandam R."/>
            <person name="Smith C."/>
            <person name="Hannon G.J."/>
            <person name="Tsend-Ayush E."/>
            <person name="McMillan D."/>
            <person name="Attenborough R."/>
            <person name="Rens W."/>
            <person name="Ferguson-Smith M."/>
            <person name="Lefevre C.M."/>
            <person name="Sharp J.A."/>
            <person name="Nicholas K.R."/>
            <person name="Ray D.A."/>
            <person name="Kube M."/>
            <person name="Reinhardt R."/>
            <person name="Pringle T.H."/>
            <person name="Taylor J."/>
            <person name="Jones R.C."/>
            <person name="Nixon B."/>
            <person name="Dacheux J.L."/>
            <person name="Niwa H."/>
            <person name="Sekita Y."/>
            <person name="Huang X."/>
            <person name="Stark A."/>
            <person name="Kheradpour P."/>
            <person name="Kellis M."/>
            <person name="Flicek P."/>
            <person name="Chen Y."/>
            <person name="Webber C."/>
            <person name="Hardison R."/>
            <person name="Nelson J."/>
            <person name="Hallsworth-Pepin K."/>
            <person name="Delehaunty K."/>
            <person name="Markovic C."/>
            <person name="Minx P."/>
            <person name="Feng Y."/>
            <person name="Kremitzki C."/>
            <person name="Mitreva M."/>
            <person name="Glasscock J."/>
            <person name="Wylie T."/>
            <person name="Wohldmann P."/>
            <person name="Thiru P."/>
            <person name="Nhan M.N."/>
            <person name="Pohl C.S."/>
            <person name="Smith S.M."/>
            <person name="Hou S."/>
            <person name="Nefedov M."/>
            <person name="de Jong P.J."/>
            <person name="Renfree M.B."/>
            <person name="Mardis E.R."/>
            <person name="Wilson R.K."/>
        </authorList>
    </citation>
    <scope>NUCLEOTIDE SEQUENCE [LARGE SCALE GENOMIC DNA]</scope>
    <source>
        <strain evidence="7 8">Glennie</strain>
    </source>
</reference>
<keyword evidence="5" id="KW-0067">ATP-binding</keyword>
<evidence type="ECO:0000313" key="8">
    <source>
        <dbReference type="Proteomes" id="UP000002279"/>
    </source>
</evidence>
<evidence type="ECO:0000313" key="7">
    <source>
        <dbReference type="Ensembl" id="ENSOANP00000019134.4"/>
    </source>
</evidence>
<dbReference type="GeneTree" id="ENSGT00940000154857"/>
<dbReference type="InParanoid" id="F7FPZ0"/>
<evidence type="ECO:0000256" key="6">
    <source>
        <dbReference type="ARBA" id="ARBA00048944"/>
    </source>
</evidence>
<dbReference type="AlphaFoldDB" id="F7FPZ0"/>
<dbReference type="HOGENOM" id="CLU_010131_5_0_1"/>
<dbReference type="OMA" id="QPGMKAA"/>
<evidence type="ECO:0000256" key="3">
    <source>
        <dbReference type="ARBA" id="ARBA00022598"/>
    </source>
</evidence>
<dbReference type="InterPro" id="IPR004344">
    <property type="entry name" value="TTL/TTLL_fam"/>
</dbReference>
<dbReference type="InterPro" id="IPR051437">
    <property type="entry name" value="TTLL_monoglycylase"/>
</dbReference>
<proteinExistence type="predicted"/>
<reference evidence="7" key="3">
    <citation type="submission" date="2025-09" db="UniProtKB">
        <authorList>
            <consortium name="Ensembl"/>
        </authorList>
    </citation>
    <scope>IDENTIFICATION</scope>
    <source>
        <strain evidence="7">Glennie</strain>
    </source>
</reference>
<dbReference type="Bgee" id="ENSOANG00000012082">
    <property type="expression patterns" value="Expressed in testis and 6 other cell types or tissues"/>
</dbReference>
<comment type="catalytic activity">
    <reaction evidence="6">
        <text>L-glutamyl-[protein] + glycine + ATP = glycyl-L-glutamyl-[protein] + ADP + phosphate + H(+)</text>
        <dbReference type="Rhea" id="RHEA:67180"/>
        <dbReference type="Rhea" id="RHEA-COMP:10208"/>
        <dbReference type="Rhea" id="RHEA-COMP:17207"/>
        <dbReference type="ChEBI" id="CHEBI:15378"/>
        <dbReference type="ChEBI" id="CHEBI:29973"/>
        <dbReference type="ChEBI" id="CHEBI:30616"/>
        <dbReference type="ChEBI" id="CHEBI:43474"/>
        <dbReference type="ChEBI" id="CHEBI:57305"/>
        <dbReference type="ChEBI" id="CHEBI:167890"/>
        <dbReference type="ChEBI" id="CHEBI:456216"/>
    </reaction>
    <physiologicalReaction direction="left-to-right" evidence="6">
        <dbReference type="Rhea" id="RHEA:67181"/>
    </physiologicalReaction>
</comment>
<accession>F7FPZ0</accession>
<dbReference type="STRING" id="9258.ENSOANP00000019134"/>